<dbReference type="InterPro" id="IPR044746">
    <property type="entry name" value="ABCC_6TM_D1"/>
</dbReference>
<feature type="domain" description="ABC transmembrane type-1" evidence="10">
    <location>
        <begin position="543"/>
        <end position="656"/>
    </location>
</feature>
<keyword evidence="8 9" id="KW-0472">Membrane</keyword>
<feature type="transmembrane region" description="Helical" evidence="9">
    <location>
        <begin position="504"/>
        <end position="523"/>
    </location>
</feature>
<dbReference type="PANTHER" id="PTHR24223">
    <property type="entry name" value="ATP-BINDING CASSETTE SUB-FAMILY C"/>
    <property type="match status" value="1"/>
</dbReference>
<evidence type="ECO:0000256" key="3">
    <source>
        <dbReference type="ARBA" id="ARBA00022692"/>
    </source>
</evidence>
<feature type="transmembrane region" description="Helical" evidence="9">
    <location>
        <begin position="633"/>
        <end position="655"/>
    </location>
</feature>
<evidence type="ECO:0000259" key="10">
    <source>
        <dbReference type="PROSITE" id="PS50929"/>
    </source>
</evidence>
<dbReference type="PANTHER" id="PTHR24223:SF263">
    <property type="entry name" value="ABC-TYPE XENOBIOTIC TRANSPORTER"/>
    <property type="match status" value="1"/>
</dbReference>
<dbReference type="InterPro" id="IPR036640">
    <property type="entry name" value="ABC1_TM_sf"/>
</dbReference>
<dbReference type="InterPro" id="IPR050173">
    <property type="entry name" value="ABC_transporter_C-like"/>
</dbReference>
<gene>
    <name evidence="11" type="ORF">H0E87_006556</name>
</gene>
<evidence type="ECO:0000256" key="4">
    <source>
        <dbReference type="ARBA" id="ARBA00022741"/>
    </source>
</evidence>
<proteinExistence type="predicted"/>
<dbReference type="GO" id="GO:0005524">
    <property type="term" value="F:ATP binding"/>
    <property type="evidence" value="ECO:0007669"/>
    <property type="project" value="UniProtKB-KW"/>
</dbReference>
<dbReference type="SUPFAM" id="SSF90123">
    <property type="entry name" value="ABC transporter transmembrane region"/>
    <property type="match status" value="2"/>
</dbReference>
<dbReference type="EMBL" id="JACEGQ020000003">
    <property type="protein sequence ID" value="KAH8513314.1"/>
    <property type="molecule type" value="Genomic_DNA"/>
</dbReference>
<feature type="transmembrane region" description="Helical" evidence="9">
    <location>
        <begin position="543"/>
        <end position="563"/>
    </location>
</feature>
<keyword evidence="4" id="KW-0547">Nucleotide-binding</keyword>
<dbReference type="CDD" id="cd18580">
    <property type="entry name" value="ABC_6TM_ABCC_D2"/>
    <property type="match status" value="1"/>
</dbReference>
<dbReference type="GO" id="GO:0140359">
    <property type="term" value="F:ABC-type transporter activity"/>
    <property type="evidence" value="ECO:0007669"/>
    <property type="project" value="InterPro"/>
</dbReference>
<comment type="caution">
    <text evidence="11">The sequence shown here is derived from an EMBL/GenBank/DDBJ whole genome shotgun (WGS) entry which is preliminary data.</text>
</comment>
<dbReference type="Gene3D" id="3.40.50.300">
    <property type="entry name" value="P-loop containing nucleotide triphosphate hydrolases"/>
    <property type="match status" value="1"/>
</dbReference>
<keyword evidence="5" id="KW-0067">ATP-binding</keyword>
<feature type="non-terminal residue" evidence="11">
    <location>
        <position position="1"/>
    </location>
</feature>
<name>A0A8T2Z6U5_POPDE</name>
<evidence type="ECO:0000256" key="1">
    <source>
        <dbReference type="ARBA" id="ARBA00004141"/>
    </source>
</evidence>
<protein>
    <recommendedName>
        <fullName evidence="10">ABC transmembrane type-1 domain-containing protein</fullName>
    </recommendedName>
</protein>
<keyword evidence="12" id="KW-1185">Reference proteome</keyword>
<dbReference type="GO" id="GO:0016020">
    <property type="term" value="C:membrane"/>
    <property type="evidence" value="ECO:0007669"/>
    <property type="project" value="UniProtKB-SubCell"/>
</dbReference>
<keyword evidence="6" id="KW-1278">Translocase</keyword>
<feature type="transmembrane region" description="Helical" evidence="9">
    <location>
        <begin position="711"/>
        <end position="732"/>
    </location>
</feature>
<dbReference type="AlphaFoldDB" id="A0A8T2Z6U5"/>
<feature type="domain" description="ABC transmembrane type-1" evidence="10">
    <location>
        <begin position="119"/>
        <end position="307"/>
    </location>
</feature>
<evidence type="ECO:0000313" key="11">
    <source>
        <dbReference type="EMBL" id="KAH8513314.1"/>
    </source>
</evidence>
<dbReference type="InterPro" id="IPR044726">
    <property type="entry name" value="ABCC_6TM_D2"/>
</dbReference>
<dbReference type="InterPro" id="IPR011527">
    <property type="entry name" value="ABC1_TM_dom"/>
</dbReference>
<dbReference type="PROSITE" id="PS50929">
    <property type="entry name" value="ABC_TM1F"/>
    <property type="match status" value="2"/>
</dbReference>
<evidence type="ECO:0000256" key="8">
    <source>
        <dbReference type="ARBA" id="ARBA00023136"/>
    </source>
</evidence>
<feature type="transmembrane region" description="Helical" evidence="9">
    <location>
        <begin position="259"/>
        <end position="277"/>
    </location>
</feature>
<dbReference type="Pfam" id="PF00664">
    <property type="entry name" value="ABC_membrane"/>
    <property type="match status" value="2"/>
</dbReference>
<dbReference type="InterPro" id="IPR027417">
    <property type="entry name" value="P-loop_NTPase"/>
</dbReference>
<sequence>GKSPVAERDAHINSEALHAPLLGDEANDASNISSDDNVTPFSKAGLFSTISFWWLNPLMKKGKKKILEDEDIPQLRPADQARTCYLMYLEQLSKWKEKGSSDPPSMWSILYFCFQKEIVISGLFALIKVLSVSAGPLLLNAFINVAERKNGFNYEGYVLTMALFVAKCLESLSERQWYFRTRLIGVQLRSMLSAAIYQKQLRLSNDAKMNHSPGEIVNYVTIYAFKLGEFPYWFHQIWTTCLELCLALVIVYYSVGLATVSALTAIILTVLVSSPLAKLQHQYQTKLQDQQDTRLKAIAEALANMKEPIRIIHDVATMFIETNVSLDRITKFLEAPELQYKNSRETYSGTEHNLSIVVRRTEISWAADSSSKAALRNIDFLEYVMKGLSGKTVLLPTHQVDFLPAFNSILLMSAGEILRAAAFDELLETCQEFQELVNAHNNTVGSERNMDHALSRKTRDSKEEIYLRKKSTAPSGDQLIRQEERERGDTGFKTSVQYLNHGKAFLYCFFTVLLHFLFIVGQLKQTYSLAADIQNPHVGKVELFTLYSVIGCILAFFLIFRCLSLVKLGYEASESISSKLLKSLFRAPMSFYDSTPLGRILTRVSSDLNVIDLEVAFKLVVAIGSALNAYSSLALLAVLTWPFLFLIIPLVYLTIAQQNLDLIDANASPYFHSFAANEWLIQRLEIPCIIVLSASALAMTLLPLGASAGGYVGMALSYGLAINAFLILSVQYQCFVAESNVSVERLEQYMHIPSEAPEAIETNRPLHNWPSVGEVEIRNLKVLEKCQLREAIQQKEESLNALGKANLDVYRIPTVMDCTKVLAISDGEWDFPFRLFDMLQGSYDEPGKLMNEEGSLFGQLVKEYWSRAPSIDD</sequence>
<evidence type="ECO:0000256" key="7">
    <source>
        <dbReference type="ARBA" id="ARBA00022989"/>
    </source>
</evidence>
<keyword evidence="2" id="KW-0813">Transport</keyword>
<evidence type="ECO:0000256" key="6">
    <source>
        <dbReference type="ARBA" id="ARBA00022967"/>
    </source>
</evidence>
<evidence type="ECO:0000256" key="2">
    <source>
        <dbReference type="ARBA" id="ARBA00022448"/>
    </source>
</evidence>
<reference evidence="11" key="1">
    <citation type="journal article" date="2021" name="J. Hered.">
        <title>Genome Assembly of Salicaceae Populus deltoides (Eastern Cottonwood) I-69 Based on Nanopore Sequencing and Hi-C Technologies.</title>
        <authorList>
            <person name="Bai S."/>
            <person name="Wu H."/>
            <person name="Zhang J."/>
            <person name="Pan Z."/>
            <person name="Zhao W."/>
            <person name="Li Z."/>
            <person name="Tong C."/>
        </authorList>
    </citation>
    <scope>NUCLEOTIDE SEQUENCE</scope>
    <source>
        <tissue evidence="11">Leaf</tissue>
    </source>
</reference>
<dbReference type="Proteomes" id="UP000807159">
    <property type="component" value="Chromosome 3"/>
</dbReference>
<keyword evidence="3 9" id="KW-0812">Transmembrane</keyword>
<organism evidence="11 12">
    <name type="scientific">Populus deltoides</name>
    <name type="common">Eastern poplar</name>
    <name type="synonym">Eastern cottonwood</name>
    <dbReference type="NCBI Taxonomy" id="3696"/>
    <lineage>
        <taxon>Eukaryota</taxon>
        <taxon>Viridiplantae</taxon>
        <taxon>Streptophyta</taxon>
        <taxon>Embryophyta</taxon>
        <taxon>Tracheophyta</taxon>
        <taxon>Spermatophyta</taxon>
        <taxon>Magnoliopsida</taxon>
        <taxon>eudicotyledons</taxon>
        <taxon>Gunneridae</taxon>
        <taxon>Pentapetalae</taxon>
        <taxon>rosids</taxon>
        <taxon>fabids</taxon>
        <taxon>Malpighiales</taxon>
        <taxon>Salicaceae</taxon>
        <taxon>Saliceae</taxon>
        <taxon>Populus</taxon>
    </lineage>
</organism>
<evidence type="ECO:0000313" key="12">
    <source>
        <dbReference type="Proteomes" id="UP000807159"/>
    </source>
</evidence>
<evidence type="ECO:0000256" key="5">
    <source>
        <dbReference type="ARBA" id="ARBA00022840"/>
    </source>
</evidence>
<dbReference type="CDD" id="cd18579">
    <property type="entry name" value="ABC_6TM_ABCC_D1"/>
    <property type="match status" value="1"/>
</dbReference>
<comment type="subcellular location">
    <subcellularLocation>
        <location evidence="1">Membrane</location>
        <topology evidence="1">Multi-pass membrane protein</topology>
    </subcellularLocation>
</comment>
<dbReference type="FunFam" id="1.20.1560.10:FF:000003">
    <property type="entry name" value="ABC transporter C family member 10"/>
    <property type="match status" value="1"/>
</dbReference>
<accession>A0A8T2Z6U5</accession>
<dbReference type="Gene3D" id="1.20.1560.10">
    <property type="entry name" value="ABC transporter type 1, transmembrane domain"/>
    <property type="match status" value="2"/>
</dbReference>
<evidence type="ECO:0000256" key="9">
    <source>
        <dbReference type="SAM" id="Phobius"/>
    </source>
</evidence>
<keyword evidence="7 9" id="KW-1133">Transmembrane helix</keyword>